<accession>A0A0N7LXQ7</accession>
<evidence type="ECO:0000313" key="4">
    <source>
        <dbReference type="EMBL" id="CUH72575.1"/>
    </source>
</evidence>
<protein>
    <submittedName>
        <fullName evidence="4">Double-strand break repair protein AddB</fullName>
    </submittedName>
</protein>
<dbReference type="Proteomes" id="UP000051086">
    <property type="component" value="Unassembled WGS sequence"/>
</dbReference>
<dbReference type="Gene3D" id="3.90.320.10">
    <property type="match status" value="1"/>
</dbReference>
<proteinExistence type="predicted"/>
<feature type="compositionally biased region" description="Pro residues" evidence="1">
    <location>
        <begin position="699"/>
        <end position="709"/>
    </location>
</feature>
<dbReference type="Proteomes" id="UP000051887">
    <property type="component" value="Unassembled WGS sequence"/>
</dbReference>
<evidence type="ECO:0000259" key="2">
    <source>
        <dbReference type="Pfam" id="PF12705"/>
    </source>
</evidence>
<dbReference type="OrthoDB" id="9780606at2"/>
<reference evidence="3 5" key="1">
    <citation type="submission" date="2015-09" db="EMBL/GenBank/DDBJ databases">
        <authorList>
            <person name="Rodrigo-Torres L."/>
            <person name="Arahal D.R."/>
        </authorList>
    </citation>
    <scope>NUCLEOTIDE SEQUENCE [LARGE SCALE GENOMIC DNA]</scope>
    <source>
        <strain evidence="3 5">CECT 5118</strain>
    </source>
</reference>
<dbReference type="AlphaFoldDB" id="A0A0N7LXQ7"/>
<dbReference type="InterPro" id="IPR027417">
    <property type="entry name" value="P-loop_NTPase"/>
</dbReference>
<evidence type="ECO:0000313" key="3">
    <source>
        <dbReference type="EMBL" id="CUH66272.1"/>
    </source>
</evidence>
<dbReference type="EMBL" id="CYSC01000033">
    <property type="protein sequence ID" value="CUH72575.1"/>
    <property type="molecule type" value="Genomic_DNA"/>
</dbReference>
<evidence type="ECO:0000313" key="5">
    <source>
        <dbReference type="Proteomes" id="UP000051086"/>
    </source>
</evidence>
<evidence type="ECO:0000256" key="1">
    <source>
        <dbReference type="SAM" id="MobiDB-lite"/>
    </source>
</evidence>
<feature type="region of interest" description="Disordered" evidence="1">
    <location>
        <begin position="691"/>
        <end position="711"/>
    </location>
</feature>
<name>A0A0N7LXQ7_9RHOB</name>
<gene>
    <name evidence="3" type="ORF">TL5118_01679</name>
    <name evidence="4" type="ORF">TL5120_02381</name>
</gene>
<dbReference type="InterPro" id="IPR014153">
    <property type="entry name" value="Ds_break_AddB"/>
</dbReference>
<dbReference type="InterPro" id="IPR038726">
    <property type="entry name" value="PDDEXK_AddAB-type"/>
</dbReference>
<reference evidence="4 6" key="2">
    <citation type="submission" date="2015-09" db="EMBL/GenBank/DDBJ databases">
        <authorList>
            <consortium name="Swine Surveillance"/>
        </authorList>
    </citation>
    <scope>NUCLEOTIDE SEQUENCE [LARGE SCALE GENOMIC DNA]</scope>
    <source>
        <strain evidence="4 6">5120</strain>
    </source>
</reference>
<organism evidence="4 6">
    <name type="scientific">Thalassovita autumnalis</name>
    <dbReference type="NCBI Taxonomy" id="2072972"/>
    <lineage>
        <taxon>Bacteria</taxon>
        <taxon>Pseudomonadati</taxon>
        <taxon>Pseudomonadota</taxon>
        <taxon>Alphaproteobacteria</taxon>
        <taxon>Rhodobacterales</taxon>
        <taxon>Roseobacteraceae</taxon>
        <taxon>Thalassovita</taxon>
    </lineage>
</organism>
<dbReference type="InterPro" id="IPR011604">
    <property type="entry name" value="PDDEXK-like_dom_sf"/>
</dbReference>
<dbReference type="Pfam" id="PF12705">
    <property type="entry name" value="PDDEXK_1"/>
    <property type="match status" value="1"/>
</dbReference>
<sequence>MFDPSPRPRVYGVPSGVDFPKALANGLMARSDRSRPDQLARAQVLLNSTRMARRVREVFDAGPALLLPRLGLVTNPGASLDTGKRLPDIPEAVSPLRRRLELTQLVDRLLDSQPDLAPRASLYDLSDSLAALMDEMHGEGVDPDVLRDLDVSDESGHWKRALGFLDIVQHFFTDAHEAPDKETRARMVVNALAEGWADAPPEHPVIIAGSTGSRGTTMLLMKAVAQLPQGAIVLPGFDFDMSAQGWADLKDALTSEDHPQYRYAKLLEELGLTHRDVERWDTSEAPSEARNKLVSLALRPAPVTDQWLEEGPHLTGLDQAFAGVTLVEAQSQRDEALAIALRLRQAAEDGKTAALITPDRMLTRQVSSALSRWNITPDDSAGTPLQLTAPGRFLRHVSALFHRKLTSEALLVLLMHPLCHTGGKRGDHLLLTRELELMIRRRGMPFPDAEVLRAWAVARDEEMATPWVEWLIACFLEKDMGGKAMLTDHLTAHLALAERIADGSAPEKVSELWQEQAGRAAEATVARLQADADAGGELSPLDYADLFGAVLSQGELRNPDEPHPNILIWGTLEARVQGADLVILGGLNEASWPEMPKPDPWLNRKMRHDAGLLLPERRIGLSAHDFQQAIGAPEVWLTRSVRSEDAETVPSRWLNRMVNLMNGLPEQGGVAALEGARARGHHWLAMARKLEEPGTTAPAPRPSPRPPVAARPRQLSVTEIQRLIRDPYAIYAKHVLRLRPLDPLMRAPDALLRGIVTHSVLEQFIDDTQADPDAMTADHLRGLTDSILAENVPWPDTRTLWEARIHRIADWFVATEKDRRQRATPTHFEEKGELRMAEHDFTLTARADRIDIDDMGRAHIYDYKTGTPPTAKAQIAFNKQLLLEAAMVSQGAFEKIGMADVARALFIGLGAKPAEVRAPLEEETVEQVWEKFEKLISRYFDPAQGYTARRALFKDDDFAEYDQLARFGEWDVTSKAQAEDLS</sequence>
<evidence type="ECO:0000313" key="6">
    <source>
        <dbReference type="Proteomes" id="UP000051887"/>
    </source>
</evidence>
<dbReference type="EMBL" id="CYSB01000026">
    <property type="protein sequence ID" value="CUH66272.1"/>
    <property type="molecule type" value="Genomic_DNA"/>
</dbReference>
<dbReference type="RefSeq" id="WP_058243769.1">
    <property type="nucleotide sequence ID" value="NZ_CYSB01000026.1"/>
</dbReference>
<dbReference type="NCBIfam" id="TIGR02786">
    <property type="entry name" value="addB_alphas"/>
    <property type="match status" value="1"/>
</dbReference>
<keyword evidence="5" id="KW-1185">Reference proteome</keyword>
<feature type="domain" description="PD-(D/E)XK endonuclease-like" evidence="2">
    <location>
        <begin position="714"/>
        <end position="942"/>
    </location>
</feature>
<dbReference type="SUPFAM" id="SSF52540">
    <property type="entry name" value="P-loop containing nucleoside triphosphate hydrolases"/>
    <property type="match status" value="1"/>
</dbReference>